<keyword evidence="2" id="KW-0433">Leucine-rich repeat</keyword>
<dbReference type="Gene3D" id="3.80.10.10">
    <property type="entry name" value="Ribonuclease Inhibitor"/>
    <property type="match status" value="3"/>
</dbReference>
<evidence type="ECO:0000256" key="2">
    <source>
        <dbReference type="ARBA" id="ARBA00022614"/>
    </source>
</evidence>
<proteinExistence type="predicted"/>
<dbReference type="InterPro" id="IPR055414">
    <property type="entry name" value="LRR_R13L4/SHOC2-like"/>
</dbReference>
<evidence type="ECO:0000256" key="4">
    <source>
        <dbReference type="ARBA" id="ARBA00022737"/>
    </source>
</evidence>
<dbReference type="InterPro" id="IPR032675">
    <property type="entry name" value="LRR_dom_sf"/>
</dbReference>
<evidence type="ECO:0000256" key="5">
    <source>
        <dbReference type="ARBA" id="ARBA00023136"/>
    </source>
</evidence>
<evidence type="ECO:0000313" key="8">
    <source>
        <dbReference type="EMBL" id="KZV38844.1"/>
    </source>
</evidence>
<dbReference type="FunFam" id="3.80.10.10:FF:000400">
    <property type="entry name" value="Nuclear pore complex protein NUP107"/>
    <property type="match status" value="1"/>
</dbReference>
<dbReference type="AlphaFoldDB" id="A0A2Z7BWS9"/>
<dbReference type="SUPFAM" id="SSF52058">
    <property type="entry name" value="L domain-like"/>
    <property type="match status" value="1"/>
</dbReference>
<gene>
    <name evidence="8" type="ORF">F511_32411</name>
</gene>
<keyword evidence="4" id="KW-0677">Repeat</keyword>
<keyword evidence="5" id="KW-0472">Membrane</keyword>
<name>A0A2Z7BWS9_9LAMI</name>
<dbReference type="PRINTS" id="PR00019">
    <property type="entry name" value="LEURICHRPT"/>
</dbReference>
<dbReference type="PANTHER" id="PTHR48009:SF9">
    <property type="entry name" value="LRR RECEPTOR-LIKE SERINE_THREONINE-PROTEIN KINASE GSO1"/>
    <property type="match status" value="1"/>
</dbReference>
<dbReference type="Proteomes" id="UP000250235">
    <property type="component" value="Unassembled WGS sequence"/>
</dbReference>
<dbReference type="InterPro" id="IPR053213">
    <property type="entry name" value="RLP29"/>
</dbReference>
<evidence type="ECO:0000256" key="1">
    <source>
        <dbReference type="ARBA" id="ARBA00004370"/>
    </source>
</evidence>
<organism evidence="8 9">
    <name type="scientific">Dorcoceras hygrometricum</name>
    <dbReference type="NCBI Taxonomy" id="472368"/>
    <lineage>
        <taxon>Eukaryota</taxon>
        <taxon>Viridiplantae</taxon>
        <taxon>Streptophyta</taxon>
        <taxon>Embryophyta</taxon>
        <taxon>Tracheophyta</taxon>
        <taxon>Spermatophyta</taxon>
        <taxon>Magnoliopsida</taxon>
        <taxon>eudicotyledons</taxon>
        <taxon>Gunneridae</taxon>
        <taxon>Pentapetalae</taxon>
        <taxon>asterids</taxon>
        <taxon>lamiids</taxon>
        <taxon>Lamiales</taxon>
        <taxon>Gesneriaceae</taxon>
        <taxon>Didymocarpoideae</taxon>
        <taxon>Trichosporeae</taxon>
        <taxon>Loxocarpinae</taxon>
        <taxon>Dorcoceras</taxon>
    </lineage>
</organism>
<feature type="domain" description="Disease resistance R13L4/SHOC-2-like LRR" evidence="7">
    <location>
        <begin position="105"/>
        <end position="308"/>
    </location>
</feature>
<reference evidence="8 9" key="1">
    <citation type="journal article" date="2015" name="Proc. Natl. Acad. Sci. U.S.A.">
        <title>The resurrection genome of Boea hygrometrica: A blueprint for survival of dehydration.</title>
        <authorList>
            <person name="Xiao L."/>
            <person name="Yang G."/>
            <person name="Zhang L."/>
            <person name="Yang X."/>
            <person name="Zhao S."/>
            <person name="Ji Z."/>
            <person name="Zhou Q."/>
            <person name="Hu M."/>
            <person name="Wang Y."/>
            <person name="Chen M."/>
            <person name="Xu Y."/>
            <person name="Jin H."/>
            <person name="Xiao X."/>
            <person name="Hu G."/>
            <person name="Bao F."/>
            <person name="Hu Y."/>
            <person name="Wan P."/>
            <person name="Li L."/>
            <person name="Deng X."/>
            <person name="Kuang T."/>
            <person name="Xiang C."/>
            <person name="Zhu J.K."/>
            <person name="Oliver M.J."/>
            <person name="He Y."/>
        </authorList>
    </citation>
    <scope>NUCLEOTIDE SEQUENCE [LARGE SCALE GENOMIC DNA]</scope>
    <source>
        <strain evidence="9">cv. XS01</strain>
    </source>
</reference>
<feature type="chain" id="PRO_5016399564" evidence="6">
    <location>
        <begin position="27"/>
        <end position="388"/>
    </location>
</feature>
<comment type="subcellular location">
    <subcellularLocation>
        <location evidence="1">Membrane</location>
    </subcellularLocation>
</comment>
<evidence type="ECO:0000256" key="3">
    <source>
        <dbReference type="ARBA" id="ARBA00022729"/>
    </source>
</evidence>
<keyword evidence="9" id="KW-1185">Reference proteome</keyword>
<dbReference type="Pfam" id="PF23598">
    <property type="entry name" value="LRR_14"/>
    <property type="match status" value="1"/>
</dbReference>
<evidence type="ECO:0000313" key="9">
    <source>
        <dbReference type="Proteomes" id="UP000250235"/>
    </source>
</evidence>
<evidence type="ECO:0000256" key="6">
    <source>
        <dbReference type="SAM" id="SignalP"/>
    </source>
</evidence>
<dbReference type="EMBL" id="KV001720">
    <property type="protein sequence ID" value="KZV38844.1"/>
    <property type="molecule type" value="Genomic_DNA"/>
</dbReference>
<dbReference type="GO" id="GO:0016020">
    <property type="term" value="C:membrane"/>
    <property type="evidence" value="ECO:0007669"/>
    <property type="project" value="UniProtKB-SubCell"/>
</dbReference>
<dbReference type="PANTHER" id="PTHR48009">
    <property type="entry name" value="LEUCINE-RICH REPEAT (LRR) FAMILY PROTEIN"/>
    <property type="match status" value="1"/>
</dbReference>
<evidence type="ECO:0000259" key="7">
    <source>
        <dbReference type="Pfam" id="PF23598"/>
    </source>
</evidence>
<feature type="signal peptide" evidence="6">
    <location>
        <begin position="1"/>
        <end position="26"/>
    </location>
</feature>
<dbReference type="OrthoDB" id="676979at2759"/>
<accession>A0A2Z7BWS9</accession>
<sequence>MANLCHHASSKHRLTIIIFFIVITLAAPGGSRSSADVAALRAFKSAIEPTSIPPNSCIATWNFSTDPCTTPRTNYFTCGVTCSGGRIIQLTLDSQGYAGKLTPLISYLTQLITLDLADNSFYGPIPASISSLSNLESLILRLNSFSGPIPPSIAALKSLKYLDLSRNSLSGSMPSMNSLAGLTRLDLSFNRFTGSLHKLPPNVKELAMKANHLSGSLIKYPFKGLTRLMTLELSENSFDGTLDSWVFSIPSLQQINLSNNSFTGIVISKPSDSELVAVDLSFNKIEGFLPTNLADFPMLRSLVLSYNRFRGPIPWQYSKKGSSLQRIYLDGNFFNGSPPAEFFSRDSPISGSLGDNCLRNCPNSSQLCLKLQKPASICRQAYGGKPRS</sequence>
<protein>
    <submittedName>
        <fullName evidence="8">Leucine-rich repeat (LRR) family protein</fullName>
    </submittedName>
</protein>
<keyword evidence="3 6" id="KW-0732">Signal</keyword>